<dbReference type="Gene3D" id="1.25.40.10">
    <property type="entry name" value="Tetratricopeptide repeat domain"/>
    <property type="match status" value="1"/>
</dbReference>
<proteinExistence type="predicted"/>
<dbReference type="PROSITE" id="PS50181">
    <property type="entry name" value="FBOX"/>
    <property type="match status" value="1"/>
</dbReference>
<dbReference type="PANTHER" id="PTHR31639">
    <property type="entry name" value="F-BOX PROTEIN-LIKE"/>
    <property type="match status" value="1"/>
</dbReference>
<protein>
    <recommendedName>
        <fullName evidence="1">F-box domain-containing protein</fullName>
    </recommendedName>
</protein>
<evidence type="ECO:0000259" key="1">
    <source>
        <dbReference type="PROSITE" id="PS50181"/>
    </source>
</evidence>
<evidence type="ECO:0000313" key="2">
    <source>
        <dbReference type="EMBL" id="CEO53061.1"/>
    </source>
</evidence>
<dbReference type="EMBL" id="CDPU01000033">
    <property type="protein sequence ID" value="CEO53061.1"/>
    <property type="molecule type" value="Genomic_DNA"/>
</dbReference>
<dbReference type="InterPro" id="IPR032675">
    <property type="entry name" value="LRR_dom_sf"/>
</dbReference>
<dbReference type="SUPFAM" id="SSF52047">
    <property type="entry name" value="RNI-like"/>
    <property type="match status" value="1"/>
</dbReference>
<dbReference type="AlphaFoldDB" id="A0A0B7KED5"/>
<dbReference type="SMART" id="SM00256">
    <property type="entry name" value="FBOX"/>
    <property type="match status" value="1"/>
</dbReference>
<dbReference type="SUPFAM" id="SSF81383">
    <property type="entry name" value="F-box domain"/>
    <property type="match status" value="1"/>
</dbReference>
<reference evidence="2" key="1">
    <citation type="submission" date="2015-01" db="EMBL/GenBank/DDBJ databases">
        <authorList>
            <person name="Durling Mikael"/>
        </authorList>
    </citation>
    <scope>NUCLEOTIDE SEQUENCE</scope>
</reference>
<dbReference type="Gene3D" id="3.80.10.10">
    <property type="entry name" value="Ribonuclease Inhibitor"/>
    <property type="match status" value="1"/>
</dbReference>
<feature type="domain" description="F-box" evidence="1">
    <location>
        <begin position="180"/>
        <end position="229"/>
    </location>
</feature>
<accession>A0A0B7KED5</accession>
<dbReference type="InterPro" id="IPR036047">
    <property type="entry name" value="F-box-like_dom_sf"/>
</dbReference>
<dbReference type="SUPFAM" id="SSF48452">
    <property type="entry name" value="TPR-like"/>
    <property type="match status" value="1"/>
</dbReference>
<dbReference type="Gene3D" id="1.20.1280.50">
    <property type="match status" value="1"/>
</dbReference>
<name>A0A0B7KED5_BIOOC</name>
<dbReference type="Pfam" id="PF00646">
    <property type="entry name" value="F-box"/>
    <property type="match status" value="1"/>
</dbReference>
<dbReference type="InterPro" id="IPR001810">
    <property type="entry name" value="F-box_dom"/>
</dbReference>
<dbReference type="InterPro" id="IPR011990">
    <property type="entry name" value="TPR-like_helical_dom_sf"/>
</dbReference>
<organism evidence="2">
    <name type="scientific">Bionectria ochroleuca</name>
    <name type="common">Gliocladium roseum</name>
    <dbReference type="NCBI Taxonomy" id="29856"/>
    <lineage>
        <taxon>Eukaryota</taxon>
        <taxon>Fungi</taxon>
        <taxon>Dikarya</taxon>
        <taxon>Ascomycota</taxon>
        <taxon>Pezizomycotina</taxon>
        <taxon>Sordariomycetes</taxon>
        <taxon>Hypocreomycetidae</taxon>
        <taxon>Hypocreales</taxon>
        <taxon>Bionectriaceae</taxon>
        <taxon>Clonostachys</taxon>
    </lineage>
</organism>
<sequence length="647" mass="73509">MSADRNPTAEVLVTEGRRHYASKRYKPALESFTRAMNRCSCTNGTRRARCTCKNFEEVASRNGSIFDEAMKCTCEIGKSFNQCRNSLHIQALNYRAATFEAMNELVRARKDAEWILELAPSLPDGYLRLGKIARLQKKNEFAWKVFNAGIDACSSTEAGNSRAFQQLYEARKPLHARFFRHDPFQLPLDVVQLILLRLDFVSLLRCLLVSKSWKRSLTGPENHHLWRELDFIATKPRRAPSTAAIIKLLSYSGNNTRRLLIGNAARFFLTQSKFRVFLRGARQLEYLELHHQAEAIDIENSASKNAPRSLKHLVLSHYELPRNLVIANSNSLQSMELTSVTMAKPGRGPLFECPQVPSLKHLRIEMGLTIPLEKLIACFPNLEQLFLNRVSLTCYSSEAISLPRLRVLSVNVNFLHIELESLAGLPRFILMDEWEHLQHIEFQAGRIYADPKGSSFLRGDLEYLGSNDLQETSSFRFKKLKSLHLNQVVLDSLASSQMLASSIENRSLESLDIVFDCPVDEYNAASYSCQRIIEHEWLCGSPSIRRIGLFGFRFRKYPIKDSDMPLPDFLGSFPNLETLEIRSEVYESTEFAGLIVDILKKTKLKTIYQSGAIGFDLDILRKSAKQVGVEVVSGPSPRVWPLPITAD</sequence>
<dbReference type="PANTHER" id="PTHR31639:SF256">
    <property type="entry name" value="OS07G0242900 PROTEIN"/>
    <property type="match status" value="1"/>
</dbReference>
<gene>
    <name evidence="2" type="ORF">BN869_000009119_1</name>
</gene>